<keyword evidence="3" id="KW-1185">Reference proteome</keyword>
<evidence type="ECO:0000259" key="1">
    <source>
        <dbReference type="PROSITE" id="PS51462"/>
    </source>
</evidence>
<feature type="domain" description="Nudix hydrolase" evidence="1">
    <location>
        <begin position="159"/>
        <end position="299"/>
    </location>
</feature>
<gene>
    <name evidence="2" type="ORF">BB560_006230</name>
</gene>
<protein>
    <recommendedName>
        <fullName evidence="1">Nudix hydrolase domain-containing protein</fullName>
    </recommendedName>
</protein>
<dbReference type="STRING" id="133381.A0A2T9YCX1"/>
<dbReference type="EMBL" id="MBFS01002977">
    <property type="protein sequence ID" value="PVU90188.1"/>
    <property type="molecule type" value="Genomic_DNA"/>
</dbReference>
<name>A0A2T9YCX1_9FUNG</name>
<dbReference type="FunFam" id="3.90.79.10:FF:000019">
    <property type="entry name" value="Thiamin pyrophosphokinase, putative"/>
    <property type="match status" value="1"/>
</dbReference>
<dbReference type="Pfam" id="PF00293">
    <property type="entry name" value="NUDIX"/>
    <property type="match status" value="1"/>
</dbReference>
<dbReference type="AlphaFoldDB" id="A0A2T9YCX1"/>
<dbReference type="GO" id="GO:0044715">
    <property type="term" value="F:8-oxo-dGDP phosphatase activity"/>
    <property type="evidence" value="ECO:0007669"/>
    <property type="project" value="TreeGrafter"/>
</dbReference>
<dbReference type="SUPFAM" id="SSF55811">
    <property type="entry name" value="Nudix"/>
    <property type="match status" value="1"/>
</dbReference>
<dbReference type="PANTHER" id="PTHR13622:SF8">
    <property type="entry name" value="THIAMIN PYROPHOSPHOKINASE 1"/>
    <property type="match status" value="1"/>
</dbReference>
<dbReference type="Gene3D" id="3.90.79.10">
    <property type="entry name" value="Nucleoside Triphosphate Pyrophosphohydrolase"/>
    <property type="match status" value="1"/>
</dbReference>
<comment type="caution">
    <text evidence="2">The sequence shown here is derived from an EMBL/GenBank/DDBJ whole genome shotgun (WGS) entry which is preliminary data.</text>
</comment>
<sequence length="339" mass="38678">MNRYNNICEAVQNCDCVPVNDLLDLNSLNYRFNIDSTLVGIIKNPEVVVDLDLYKTPEGKKLFCINVEKKTVTFEDWCKTRQERQNSIDIMLADFRKNQIWHCMKKWRNEQYPIYGSTTESDGMFLTIERCVAEVFGIRTFGVHINGFVKYKDNQGESSSKPAEKGFGSSTSLFQIKMWVAKRSLTKSTYPGMLDQIVAGGISAGEMPFHTLIRECEEEAGIPENIASRAIPCGSIQYINKTENGYQPETQYVYDLELPQDFVPIPVDGEADSFELLDMERLKLRMLSGEYKPNCLCVVVDFMIRHGYITPENEPDYLNIIDSIHRSIPFPGPGSVLRI</sequence>
<organism evidence="2 3">
    <name type="scientific">Smittium megazygosporum</name>
    <dbReference type="NCBI Taxonomy" id="133381"/>
    <lineage>
        <taxon>Eukaryota</taxon>
        <taxon>Fungi</taxon>
        <taxon>Fungi incertae sedis</taxon>
        <taxon>Zoopagomycota</taxon>
        <taxon>Kickxellomycotina</taxon>
        <taxon>Harpellomycetes</taxon>
        <taxon>Harpellales</taxon>
        <taxon>Legeriomycetaceae</taxon>
        <taxon>Smittium</taxon>
    </lineage>
</organism>
<dbReference type="InterPro" id="IPR000086">
    <property type="entry name" value="NUDIX_hydrolase_dom"/>
</dbReference>
<evidence type="ECO:0000313" key="3">
    <source>
        <dbReference type="Proteomes" id="UP000245609"/>
    </source>
</evidence>
<dbReference type="PROSITE" id="PS51462">
    <property type="entry name" value="NUDIX"/>
    <property type="match status" value="1"/>
</dbReference>
<accession>A0A2T9YCX1</accession>
<dbReference type="CDD" id="cd03676">
    <property type="entry name" value="NUDIX_Tnr3_like"/>
    <property type="match status" value="1"/>
</dbReference>
<evidence type="ECO:0000313" key="2">
    <source>
        <dbReference type="EMBL" id="PVU90188.1"/>
    </source>
</evidence>
<dbReference type="PANTHER" id="PTHR13622">
    <property type="entry name" value="THIAMIN PYROPHOSPHOKINASE"/>
    <property type="match status" value="1"/>
</dbReference>
<dbReference type="Pfam" id="PF15916">
    <property type="entry name" value="DUF4743"/>
    <property type="match status" value="1"/>
</dbReference>
<dbReference type="InterPro" id="IPR031804">
    <property type="entry name" value="DUF4743"/>
</dbReference>
<proteinExistence type="predicted"/>
<reference evidence="2 3" key="1">
    <citation type="journal article" date="2018" name="MBio">
        <title>Comparative Genomics Reveals the Core Gene Toolbox for the Fungus-Insect Symbiosis.</title>
        <authorList>
            <person name="Wang Y."/>
            <person name="Stata M."/>
            <person name="Wang W."/>
            <person name="Stajich J.E."/>
            <person name="White M.M."/>
            <person name="Moncalvo J.M."/>
        </authorList>
    </citation>
    <scope>NUCLEOTIDE SEQUENCE [LARGE SCALE GENOMIC DNA]</scope>
    <source>
        <strain evidence="2 3">SC-DP-2</strain>
    </source>
</reference>
<dbReference type="Proteomes" id="UP000245609">
    <property type="component" value="Unassembled WGS sequence"/>
</dbReference>
<dbReference type="InterPro" id="IPR015797">
    <property type="entry name" value="NUDIX_hydrolase-like_dom_sf"/>
</dbReference>
<dbReference type="OrthoDB" id="10261522at2759"/>